<keyword evidence="2 3" id="KW-0472">Membrane</keyword>
<name>A0ABD3AEX2_9GENT</name>
<dbReference type="InterPro" id="IPR044839">
    <property type="entry name" value="NDR1-like"/>
</dbReference>
<feature type="transmembrane region" description="Helical" evidence="3">
    <location>
        <begin position="52"/>
        <end position="73"/>
    </location>
</feature>
<evidence type="ECO:0000256" key="3">
    <source>
        <dbReference type="SAM" id="Phobius"/>
    </source>
</evidence>
<evidence type="ECO:0008006" key="6">
    <source>
        <dbReference type="Google" id="ProtNLM"/>
    </source>
</evidence>
<accession>A0ABD3AEX2</accession>
<dbReference type="PANTHER" id="PTHR31415">
    <property type="entry name" value="OS05G0367900 PROTEIN"/>
    <property type="match status" value="1"/>
</dbReference>
<comment type="caution">
    <text evidence="4">The sequence shown here is derived from an EMBL/GenBank/DDBJ whole genome shotgun (WGS) entry which is preliminary data.</text>
</comment>
<keyword evidence="5" id="KW-1185">Reference proteome</keyword>
<dbReference type="GO" id="GO:0016020">
    <property type="term" value="C:membrane"/>
    <property type="evidence" value="ECO:0007669"/>
    <property type="project" value="UniProtKB-SubCell"/>
</dbReference>
<proteinExistence type="predicted"/>
<dbReference type="EMBL" id="JBJUIK010000004">
    <property type="protein sequence ID" value="KAL3529022.1"/>
    <property type="molecule type" value="Genomic_DNA"/>
</dbReference>
<evidence type="ECO:0000313" key="5">
    <source>
        <dbReference type="Proteomes" id="UP001630127"/>
    </source>
</evidence>
<evidence type="ECO:0000256" key="1">
    <source>
        <dbReference type="ARBA" id="ARBA00004370"/>
    </source>
</evidence>
<protein>
    <recommendedName>
        <fullName evidence="6">Late embryogenesis abundant protein LEA-2 subgroup domain-containing protein</fullName>
    </recommendedName>
</protein>
<gene>
    <name evidence="4" type="ORF">ACH5RR_008344</name>
</gene>
<evidence type="ECO:0000256" key="2">
    <source>
        <dbReference type="ARBA" id="ARBA00023136"/>
    </source>
</evidence>
<organism evidence="4 5">
    <name type="scientific">Cinchona calisaya</name>
    <dbReference type="NCBI Taxonomy" id="153742"/>
    <lineage>
        <taxon>Eukaryota</taxon>
        <taxon>Viridiplantae</taxon>
        <taxon>Streptophyta</taxon>
        <taxon>Embryophyta</taxon>
        <taxon>Tracheophyta</taxon>
        <taxon>Spermatophyta</taxon>
        <taxon>Magnoliopsida</taxon>
        <taxon>eudicotyledons</taxon>
        <taxon>Gunneridae</taxon>
        <taxon>Pentapetalae</taxon>
        <taxon>asterids</taxon>
        <taxon>lamiids</taxon>
        <taxon>Gentianales</taxon>
        <taxon>Rubiaceae</taxon>
        <taxon>Cinchonoideae</taxon>
        <taxon>Cinchoneae</taxon>
        <taxon>Cinchona</taxon>
    </lineage>
</organism>
<keyword evidence="3" id="KW-1133">Transmembrane helix</keyword>
<sequence length="257" mass="28803">MSSNSTSSTYYPYAIGYPVSNRPPRFNNVPAANNNNNNHIISTQQEVNKRNLCLAIAAVISMFLIVLVVPITYSEIASHRYTNYHPNFVINSMFVSPLNISTNFSGITANWTIGILVNNTNKHVPIDYRKFEVSVFYDAEEYICNTTIAPFHQTSENVTNLIVQPHALLQSLNGSVAASIAKEYANGDISFDVKLKVIFKYINRMYFKKLEDSLKAACMGVKVRFSSNSTEGIMIGNLKRCITKGSWSDFYYDDGGI</sequence>
<evidence type="ECO:0000313" key="4">
    <source>
        <dbReference type="EMBL" id="KAL3529022.1"/>
    </source>
</evidence>
<dbReference type="AlphaFoldDB" id="A0ABD3AEX2"/>
<comment type="subcellular location">
    <subcellularLocation>
        <location evidence="1">Membrane</location>
    </subcellularLocation>
</comment>
<dbReference type="PANTHER" id="PTHR31415:SF4">
    <property type="entry name" value="NDR1_HIN1-LIKE PROTEIN 3"/>
    <property type="match status" value="1"/>
</dbReference>
<keyword evidence="3" id="KW-0812">Transmembrane</keyword>
<dbReference type="Proteomes" id="UP001630127">
    <property type="component" value="Unassembled WGS sequence"/>
</dbReference>
<reference evidence="4 5" key="1">
    <citation type="submission" date="2024-11" db="EMBL/GenBank/DDBJ databases">
        <title>A near-complete genome assembly of Cinchona calisaya.</title>
        <authorList>
            <person name="Lian D.C."/>
            <person name="Zhao X.W."/>
            <person name="Wei L."/>
        </authorList>
    </citation>
    <scope>NUCLEOTIDE SEQUENCE [LARGE SCALE GENOMIC DNA]</scope>
    <source>
        <tissue evidence="4">Nenye</tissue>
    </source>
</reference>